<feature type="domain" description="CRAL-TRIO" evidence="2">
    <location>
        <begin position="293"/>
        <end position="475"/>
    </location>
</feature>
<reference evidence="5 6" key="2">
    <citation type="journal article" date="2012" name="Nature">
        <title>Insights into hominid evolution from the gorilla genome sequence.</title>
        <authorList>
            <person name="Scally A."/>
            <person name="Dutheil J.Y."/>
            <person name="Hillier L.W."/>
            <person name="Jordan G.E."/>
            <person name="Goodhead I."/>
            <person name="Herrero J."/>
            <person name="Hobolth A."/>
            <person name="Lappalainen T."/>
            <person name="Mailund T."/>
            <person name="Marques-Bonet T."/>
            <person name="McCarthy S."/>
            <person name="Montgomery S.H."/>
            <person name="Schwalie P.C."/>
            <person name="Tang Y.A."/>
            <person name="Ward M.C."/>
            <person name="Xue Y."/>
            <person name="Yngvadottir B."/>
            <person name="Alkan C."/>
            <person name="Andersen L.N."/>
            <person name="Ayub Q."/>
            <person name="Ball E.V."/>
            <person name="Beal K."/>
            <person name="Bradley B.J."/>
            <person name="Chen Y."/>
            <person name="Clee C.M."/>
            <person name="Fitzgerald S."/>
            <person name="Graves T.A."/>
            <person name="Gu Y."/>
            <person name="Heath P."/>
            <person name="Heger A."/>
            <person name="Karakoc E."/>
            <person name="Kolb-Kokocinski A."/>
            <person name="Laird G.K."/>
            <person name="Lunter G."/>
            <person name="Meader S."/>
            <person name="Mort M."/>
            <person name="Mullikin J.C."/>
            <person name="Munch K."/>
            <person name="O'Connor T.D."/>
            <person name="Phillips A.D."/>
            <person name="Prado-Martinez J."/>
            <person name="Rogers A.S."/>
            <person name="Sajjadian S."/>
            <person name="Schmidt D."/>
            <person name="Shaw K."/>
            <person name="Simpson J.T."/>
            <person name="Stenson P.D."/>
            <person name="Turner D.J."/>
            <person name="Vigilant L."/>
            <person name="Vilella A.J."/>
            <person name="Whitener W."/>
            <person name="Zhu B."/>
            <person name="Cooper D.N."/>
            <person name="de Jong P."/>
            <person name="Dermitzakis E.T."/>
            <person name="Eichler E.E."/>
            <person name="Flicek P."/>
            <person name="Goldman N."/>
            <person name="Mundy N.I."/>
            <person name="Ning Z."/>
            <person name="Odom D.T."/>
            <person name="Ponting C.P."/>
            <person name="Quail M.A."/>
            <person name="Ryder O.A."/>
            <person name="Searle S.M."/>
            <person name="Warren W.C."/>
            <person name="Wilson R.K."/>
            <person name="Schierup M.H."/>
            <person name="Rogers J."/>
            <person name="Tyler-Smith C."/>
            <person name="Durbin R."/>
        </authorList>
    </citation>
    <scope>NUCLEOTIDE SEQUENCE [LARGE SCALE GENOMIC DNA]</scope>
</reference>
<dbReference type="Gene3D" id="3.40.525.10">
    <property type="entry name" value="CRAL-TRIO lipid binding domain"/>
    <property type="match status" value="1"/>
</dbReference>
<dbReference type="PROSITE" id="PS50866">
    <property type="entry name" value="GOLD"/>
    <property type="match status" value="1"/>
</dbReference>
<evidence type="ECO:0000313" key="6">
    <source>
        <dbReference type="Proteomes" id="UP000001519"/>
    </source>
</evidence>
<dbReference type="GO" id="GO:0039552">
    <property type="term" value="F:RIG-I binding"/>
    <property type="evidence" value="ECO:0000318"/>
    <property type="project" value="GO_Central"/>
</dbReference>
<dbReference type="InParanoid" id="A0A2I2ZAU0"/>
<reference evidence="6" key="1">
    <citation type="submission" date="2011-05" db="EMBL/GenBank/DDBJ databases">
        <title>Insights into the evolution of the great apes provided by the gorilla genome.</title>
        <authorList>
            <person name="Scally A."/>
        </authorList>
    </citation>
    <scope>NUCLEOTIDE SEQUENCE [LARGE SCALE GENOMIC DNA]</scope>
</reference>
<dbReference type="OMA" id="CPLIPTF"/>
<evidence type="ECO:0000259" key="4">
    <source>
        <dbReference type="PROSITE" id="PS50904"/>
    </source>
</evidence>
<dbReference type="PANTHER" id="PTHR23324">
    <property type="entry name" value="SEC14 RELATED PROTEIN"/>
    <property type="match status" value="1"/>
</dbReference>
<feature type="domain" description="PRELI/MSF1" evidence="4">
    <location>
        <begin position="3"/>
        <end position="167"/>
    </location>
</feature>
<dbReference type="InterPro" id="IPR036598">
    <property type="entry name" value="GOLD_dom_sf"/>
</dbReference>
<dbReference type="FunCoup" id="A0A2I2ZAU0">
    <property type="interactions" value="3683"/>
</dbReference>
<dbReference type="Pfam" id="PF04707">
    <property type="entry name" value="PRELI"/>
    <property type="match status" value="1"/>
</dbReference>
<dbReference type="SUPFAM" id="SSF46938">
    <property type="entry name" value="CRAL/TRIO N-terminal domain"/>
    <property type="match status" value="1"/>
</dbReference>
<dbReference type="SUPFAM" id="SSF101576">
    <property type="entry name" value="Supernatant protein factor (SPF), C-terminal domain"/>
    <property type="match status" value="1"/>
</dbReference>
<proteinExistence type="predicted"/>
<dbReference type="GeneTree" id="ENSGT00940000155386"/>
<feature type="region of interest" description="Disordered" evidence="1">
    <location>
        <begin position="636"/>
        <end position="660"/>
    </location>
</feature>
<evidence type="ECO:0008006" key="7">
    <source>
        <dbReference type="Google" id="ProtNLM"/>
    </source>
</evidence>
<dbReference type="Pfam" id="PF00650">
    <property type="entry name" value="CRAL_TRIO"/>
    <property type="match status" value="1"/>
</dbReference>
<evidence type="ECO:0000313" key="5">
    <source>
        <dbReference type="Ensembl" id="ENSGGOP00000044125.1"/>
    </source>
</evidence>
<dbReference type="InterPro" id="IPR036865">
    <property type="entry name" value="CRAL-TRIO_dom_sf"/>
</dbReference>
<dbReference type="InterPro" id="IPR006797">
    <property type="entry name" value="PRELI/MSF1_dom"/>
</dbReference>
<feature type="compositionally biased region" description="Pro residues" evidence="1">
    <location>
        <begin position="648"/>
        <end position="660"/>
    </location>
</feature>
<dbReference type="PROSITE" id="PS50904">
    <property type="entry name" value="PRELI_MSF1"/>
    <property type="match status" value="1"/>
</dbReference>
<dbReference type="GO" id="GO:0005737">
    <property type="term" value="C:cytoplasm"/>
    <property type="evidence" value="ECO:0000318"/>
    <property type="project" value="GO_Central"/>
</dbReference>
<dbReference type="Bgee" id="ENSGGOG00000007196">
    <property type="expression patterns" value="Expressed in cerebellum and 5 other cell types or tissues"/>
</dbReference>
<dbReference type="CDD" id="cd00170">
    <property type="entry name" value="SEC14"/>
    <property type="match status" value="1"/>
</dbReference>
<evidence type="ECO:0000259" key="3">
    <source>
        <dbReference type="PROSITE" id="PS50866"/>
    </source>
</evidence>
<dbReference type="SUPFAM" id="SSF52087">
    <property type="entry name" value="CRAL/TRIO domain"/>
    <property type="match status" value="1"/>
</dbReference>
<dbReference type="GO" id="GO:0039536">
    <property type="term" value="P:negative regulation of RIG-I signaling pathway"/>
    <property type="evidence" value="ECO:0000318"/>
    <property type="project" value="GO_Central"/>
</dbReference>
<sequence>MVQKYQSPVRVYKYPFKLIMAAYEGRFPTCPLIPTFMGSDTVNEFKNEDGAVHVIEGRCKLDVDAPRLLKKIAGVDYVYFVQKNSLNSWERTLHIEAHNETFSNCYTVHPENEDWMCFEQSASLDIKSFFGFESTMEKIAMKQYTKEGITFVPHWTLPSITPSSETSSSSCKKQAASMAVVIPDAVLKEGLSGDALSSPSAPEPVVGTPDNKLDADYFKRYLGDLTPLQESCLIRLCGWLQETHKGEIPKDEHILQFLCAWDFNIDKAREIICQSLAWRKQHQVDYILPTWAVPQVLQNYYTGGWHHHDKDGWPLCVLRLGQMDTNGLVRALREEALLRYVLSINEEELRRCEENTKVFVWPISSWTCLADLEGVNMRHLWRPDVKVLRWIIEVVKASYPKRLGRLLILRAPRVFPVLWTLVSPFIDDNTRRKFLIYAGNDYQGPGDFLGGECMCKVPEGGLVPKSLYWTMEELENEDLKLWTETIYHSASIFKGSPHKILIQIVDASSVITWNFNLYKGDIVFNIYHSKRSPQPPKKDSLGLIDKVWQWGRDYSMVELPLICKEGEGVPGSHVTTWPGLYILQWKFHSVPVCTISSLPQVDDVLASLQISLHNCKVMYYAKVIGSEDFRGSMTSLESSHSGFSQLSAPPPSPASPTPAP</sequence>
<dbReference type="PANTHER" id="PTHR23324:SF84">
    <property type="entry name" value="SEC14 LIKE LIPID BINDING 1"/>
    <property type="match status" value="1"/>
</dbReference>
<dbReference type="SMART" id="SM00516">
    <property type="entry name" value="SEC14"/>
    <property type="match status" value="1"/>
</dbReference>
<name>A0A2I2ZAU0_GORGO</name>
<evidence type="ECO:0000256" key="1">
    <source>
        <dbReference type="SAM" id="MobiDB-lite"/>
    </source>
</evidence>
<dbReference type="InterPro" id="IPR001251">
    <property type="entry name" value="CRAL-TRIO_dom"/>
</dbReference>
<dbReference type="AlphaFoldDB" id="A0A2I2ZAU0"/>
<dbReference type="InterPro" id="IPR051064">
    <property type="entry name" value="SEC14/CRAL-TRIO_domain"/>
</dbReference>
<dbReference type="PROSITE" id="PS50191">
    <property type="entry name" value="CRAL_TRIO"/>
    <property type="match status" value="1"/>
</dbReference>
<protein>
    <recommendedName>
        <fullName evidence="7">SEC14 like lipid binding 1</fullName>
    </recommendedName>
</protein>
<dbReference type="Gene3D" id="2.60.120.680">
    <property type="entry name" value="GOLD domain"/>
    <property type="match status" value="1"/>
</dbReference>
<organism evidence="5 6">
    <name type="scientific">Gorilla gorilla gorilla</name>
    <name type="common">Western lowland gorilla</name>
    <dbReference type="NCBI Taxonomy" id="9595"/>
    <lineage>
        <taxon>Eukaryota</taxon>
        <taxon>Metazoa</taxon>
        <taxon>Chordata</taxon>
        <taxon>Craniata</taxon>
        <taxon>Vertebrata</taxon>
        <taxon>Euteleostomi</taxon>
        <taxon>Mammalia</taxon>
        <taxon>Eutheria</taxon>
        <taxon>Euarchontoglires</taxon>
        <taxon>Primates</taxon>
        <taxon>Haplorrhini</taxon>
        <taxon>Catarrhini</taxon>
        <taxon>Hominidae</taxon>
        <taxon>Gorilla</taxon>
    </lineage>
</organism>
<dbReference type="InterPro" id="IPR036273">
    <property type="entry name" value="CRAL/TRIO_N_dom_sf"/>
</dbReference>
<dbReference type="STRING" id="9593.ENSGGOP00000044125"/>
<reference evidence="5" key="4">
    <citation type="submission" date="2025-09" db="UniProtKB">
        <authorList>
            <consortium name="Ensembl"/>
        </authorList>
    </citation>
    <scope>IDENTIFICATION</scope>
</reference>
<dbReference type="Ensembl" id="ENSGGOT00000007237.3">
    <property type="protein sequence ID" value="ENSGGOP00000044125.1"/>
    <property type="gene ID" value="ENSGGOG00000007196.3"/>
</dbReference>
<accession>A0A2I2ZAU0</accession>
<feature type="compositionally biased region" description="Polar residues" evidence="1">
    <location>
        <begin position="636"/>
        <end position="646"/>
    </location>
</feature>
<dbReference type="Proteomes" id="UP000001519">
    <property type="component" value="Chromosome 11"/>
</dbReference>
<dbReference type="InterPro" id="IPR009038">
    <property type="entry name" value="GOLD_dom"/>
</dbReference>
<keyword evidence="6" id="KW-1185">Reference proteome</keyword>
<dbReference type="EMBL" id="CABD030078514">
    <property type="status" value="NOT_ANNOTATED_CDS"/>
    <property type="molecule type" value="Genomic_DNA"/>
</dbReference>
<evidence type="ECO:0000259" key="2">
    <source>
        <dbReference type="PROSITE" id="PS50191"/>
    </source>
</evidence>
<dbReference type="GO" id="GO:0005829">
    <property type="term" value="C:cytosol"/>
    <property type="evidence" value="ECO:0000318"/>
    <property type="project" value="GO_Central"/>
</dbReference>
<reference evidence="5" key="3">
    <citation type="submission" date="2025-08" db="UniProtKB">
        <authorList>
            <consortium name="Ensembl"/>
        </authorList>
    </citation>
    <scope>IDENTIFICATION</scope>
</reference>
<feature type="domain" description="GOLD" evidence="3">
    <location>
        <begin position="483"/>
        <end position="623"/>
    </location>
</feature>